<dbReference type="Pfam" id="PF00533">
    <property type="entry name" value="BRCT"/>
    <property type="match status" value="1"/>
</dbReference>
<dbReference type="PROSITE" id="PS50172">
    <property type="entry name" value="BRCT"/>
    <property type="match status" value="1"/>
</dbReference>
<keyword evidence="3" id="KW-1185">Reference proteome</keyword>
<proteinExistence type="predicted"/>
<dbReference type="InterPro" id="IPR036420">
    <property type="entry name" value="BRCT_dom_sf"/>
</dbReference>
<dbReference type="RefSeq" id="WP_205005457.1">
    <property type="nucleotide sequence ID" value="NZ_CBCRXA010000003.1"/>
</dbReference>
<dbReference type="EC" id="2.7.7.7" evidence="2"/>
<dbReference type="SUPFAM" id="SSF53098">
    <property type="entry name" value="Ribonuclease H-like"/>
    <property type="match status" value="1"/>
</dbReference>
<dbReference type="CDD" id="cd17748">
    <property type="entry name" value="BRCT_DNA_ligase_like"/>
    <property type="match status" value="1"/>
</dbReference>
<dbReference type="InterPro" id="IPR013520">
    <property type="entry name" value="Ribonucl_H"/>
</dbReference>
<dbReference type="SMART" id="SM00479">
    <property type="entry name" value="EXOIII"/>
    <property type="match status" value="1"/>
</dbReference>
<accession>A0ABS2Q5Q3</accession>
<dbReference type="Pfam" id="PF00929">
    <property type="entry name" value="RNase_T"/>
    <property type="match status" value="1"/>
</dbReference>
<dbReference type="Proteomes" id="UP000823201">
    <property type="component" value="Unassembled WGS sequence"/>
</dbReference>
<evidence type="ECO:0000259" key="1">
    <source>
        <dbReference type="PROSITE" id="PS50172"/>
    </source>
</evidence>
<dbReference type="Gene3D" id="3.30.420.10">
    <property type="entry name" value="Ribonuclease H-like superfamily/Ribonuclease H"/>
    <property type="match status" value="1"/>
</dbReference>
<dbReference type="InterPro" id="IPR001357">
    <property type="entry name" value="BRCT_dom"/>
</dbReference>
<name>A0ABS2Q5Q3_9BACL</name>
<comment type="caution">
    <text evidence="2">The sequence shown here is derived from an EMBL/GenBank/DDBJ whole genome shotgun (WGS) entry which is preliminary data.</text>
</comment>
<dbReference type="CDD" id="cd06130">
    <property type="entry name" value="DNA_pol_III_epsilon_like"/>
    <property type="match status" value="1"/>
</dbReference>
<dbReference type="PANTHER" id="PTHR30231:SF42">
    <property type="entry name" value="EXONUCLEASE"/>
    <property type="match status" value="1"/>
</dbReference>
<gene>
    <name evidence="2" type="ORF">JOC27_000541</name>
</gene>
<evidence type="ECO:0000313" key="2">
    <source>
        <dbReference type="EMBL" id="MBM7657100.1"/>
    </source>
</evidence>
<dbReference type="GO" id="GO:0003887">
    <property type="term" value="F:DNA-directed DNA polymerase activity"/>
    <property type="evidence" value="ECO:0007669"/>
    <property type="project" value="UniProtKB-EC"/>
</dbReference>
<reference evidence="2 3" key="1">
    <citation type="submission" date="2021-01" db="EMBL/GenBank/DDBJ databases">
        <title>Genomic Encyclopedia of Type Strains, Phase IV (KMG-IV): sequencing the most valuable type-strain genomes for metagenomic binning, comparative biology and taxonomic classification.</title>
        <authorList>
            <person name="Goeker M."/>
        </authorList>
    </citation>
    <scope>NUCLEOTIDE SEQUENCE [LARGE SCALE GENOMIC DNA]</scope>
    <source>
        <strain evidence="2 3">DSM 100968</strain>
    </source>
</reference>
<dbReference type="InterPro" id="IPR012337">
    <property type="entry name" value="RNaseH-like_sf"/>
</dbReference>
<dbReference type="PANTHER" id="PTHR30231">
    <property type="entry name" value="DNA POLYMERASE III SUBUNIT EPSILON"/>
    <property type="match status" value="1"/>
</dbReference>
<protein>
    <submittedName>
        <fullName evidence="2">DNA polymerase-3 subunit epsilon</fullName>
        <ecNumber evidence="2">2.7.7.7</ecNumber>
    </submittedName>
</protein>
<dbReference type="Gene3D" id="3.40.50.10190">
    <property type="entry name" value="BRCT domain"/>
    <property type="match status" value="1"/>
</dbReference>
<organism evidence="2 3">
    <name type="scientific">Sporolactobacillus spathodeae</name>
    <dbReference type="NCBI Taxonomy" id="1465502"/>
    <lineage>
        <taxon>Bacteria</taxon>
        <taxon>Bacillati</taxon>
        <taxon>Bacillota</taxon>
        <taxon>Bacilli</taxon>
        <taxon>Bacillales</taxon>
        <taxon>Sporolactobacillaceae</taxon>
        <taxon>Sporolactobacillus</taxon>
    </lineage>
</organism>
<dbReference type="SUPFAM" id="SSF52113">
    <property type="entry name" value="BRCT domain"/>
    <property type="match status" value="1"/>
</dbReference>
<dbReference type="EMBL" id="JAFBEV010000003">
    <property type="protein sequence ID" value="MBM7657100.1"/>
    <property type="molecule type" value="Genomic_DNA"/>
</dbReference>
<keyword evidence="2" id="KW-0548">Nucleotidyltransferase</keyword>
<keyword evidence="2" id="KW-0808">Transferase</keyword>
<sequence>MALSYVAIDFETANSHYSSACSVGLTKVCNSQIVDTYYSLINPEEPFDASNIQIHGIRPDDVTEAPTFDRLSNRLFGFIANLPLVAHNAPFDMKVLQKSLGKYDLDFPIMNYFCSLALSRQLLQLRSNRLNSVAANYHIQFHHHRASDDSRVCAEIVLQMLQEADIHNLEEMTSKLHYQMGLVGQNDYRAFRKMQSGRYPYNGFKPSEITAKTSVFDPFHPVYHHVFVFSGSLRTMDRMAACQKVADLGGINGNSVTKKTNYLVVGDQDPKLLRGHTKSSKQIKAEQLAEQGQNIQIITETEFLKLL</sequence>
<feature type="domain" description="BRCT" evidence="1">
    <location>
        <begin position="226"/>
        <end position="307"/>
    </location>
</feature>
<evidence type="ECO:0000313" key="3">
    <source>
        <dbReference type="Proteomes" id="UP000823201"/>
    </source>
</evidence>
<dbReference type="InterPro" id="IPR036397">
    <property type="entry name" value="RNaseH_sf"/>
</dbReference>